<protein>
    <recommendedName>
        <fullName evidence="4">DUF2325 domain-containing protein</fullName>
    </recommendedName>
</protein>
<comment type="caution">
    <text evidence="2">The sequence shown here is derived from an EMBL/GenBank/DDBJ whole genome shotgun (WGS) entry which is preliminary data.</text>
</comment>
<keyword evidence="3" id="KW-1185">Reference proteome</keyword>
<dbReference type="InterPro" id="IPR016772">
    <property type="entry name" value="UCP020408"/>
</dbReference>
<sequence length="337" mass="38058">MNKENIVMKAKIEMKHIVNNLNMDTLLETTTKLQQYLYFLESLSRLECPVEVENEVEGDEPAKETIDLDKGFLFERKLKGGYIPVIDTYVPESIVRSLNLSHGDLVKASPKRGSHFHFELIKKGNEKNPDRAEIKYGIVEKDGDLWICSKTLSGKNILIDESPFVIHLKESEIQEFHLQEGDIIDIAYSKKTPTIHKIIWKHEIEDESPSRPLPSGAYKDKSKLQRRAVQPHPSIKGKNIAIIGNINRYSVYRDRLSALGATVQAMDGTEDENRIAAAIRKADIVLIIIPAVSHNGSTVAKKYCKQYNIPFSTIDSIGISSVVAEAIRQAQNKKSFF</sequence>
<dbReference type="Pfam" id="PF10087">
    <property type="entry name" value="DUF2325"/>
    <property type="match status" value="1"/>
</dbReference>
<evidence type="ECO:0000313" key="2">
    <source>
        <dbReference type="EMBL" id="PWA12741.1"/>
    </source>
</evidence>
<organism evidence="2 3">
    <name type="scientific">Pueribacillus theae</name>
    <dbReference type="NCBI Taxonomy" id="2171751"/>
    <lineage>
        <taxon>Bacteria</taxon>
        <taxon>Bacillati</taxon>
        <taxon>Bacillota</taxon>
        <taxon>Bacilli</taxon>
        <taxon>Bacillales</taxon>
        <taxon>Bacillaceae</taxon>
        <taxon>Pueribacillus</taxon>
    </lineage>
</organism>
<dbReference type="Proteomes" id="UP000245998">
    <property type="component" value="Unassembled WGS sequence"/>
</dbReference>
<proteinExistence type="inferred from homology"/>
<dbReference type="RefSeq" id="WP_116553732.1">
    <property type="nucleotide sequence ID" value="NZ_QCZG01000006.1"/>
</dbReference>
<name>A0A2U1K5F1_9BACI</name>
<evidence type="ECO:0000256" key="1">
    <source>
        <dbReference type="ARBA" id="ARBA00007189"/>
    </source>
</evidence>
<evidence type="ECO:0008006" key="4">
    <source>
        <dbReference type="Google" id="ProtNLM"/>
    </source>
</evidence>
<dbReference type="AlphaFoldDB" id="A0A2U1K5F1"/>
<evidence type="ECO:0000313" key="3">
    <source>
        <dbReference type="Proteomes" id="UP000245998"/>
    </source>
</evidence>
<comment type="similarity">
    <text evidence="1">Belongs to the UPF0751 family.</text>
</comment>
<gene>
    <name evidence="2" type="ORF">DCC39_04715</name>
</gene>
<dbReference type="EMBL" id="QCZG01000006">
    <property type="protein sequence ID" value="PWA12741.1"/>
    <property type="molecule type" value="Genomic_DNA"/>
</dbReference>
<accession>A0A2U1K5F1</accession>
<reference evidence="2 3" key="1">
    <citation type="submission" date="2018-04" db="EMBL/GenBank/DDBJ databases">
        <title>Camelliibacillus theae gen. nov., sp. nov., isolated from Pu'er tea.</title>
        <authorList>
            <person name="Niu L."/>
        </authorList>
    </citation>
    <scope>NUCLEOTIDE SEQUENCE [LARGE SCALE GENOMIC DNA]</scope>
    <source>
        <strain evidence="2 3">T8</strain>
    </source>
</reference>
<dbReference type="OrthoDB" id="1785868at2"/>